<feature type="domain" description="Reverse transcriptase" evidence="1">
    <location>
        <begin position="205"/>
        <end position="458"/>
    </location>
</feature>
<dbReference type="Pfam" id="PF00078">
    <property type="entry name" value="RVT_1"/>
    <property type="match status" value="1"/>
</dbReference>
<accession>A0A699KLF2</accession>
<keyword evidence="2" id="KW-0695">RNA-directed DNA polymerase</keyword>
<dbReference type="PANTHER" id="PTHR31635:SF196">
    <property type="entry name" value="REVERSE TRANSCRIPTASE DOMAIN-CONTAINING PROTEIN-RELATED"/>
    <property type="match status" value="1"/>
</dbReference>
<dbReference type="CDD" id="cd01650">
    <property type="entry name" value="RT_nLTR_like"/>
    <property type="match status" value="1"/>
</dbReference>
<reference evidence="2" key="1">
    <citation type="journal article" date="2019" name="Sci. Rep.">
        <title>Draft genome of Tanacetum cinerariifolium, the natural source of mosquito coil.</title>
        <authorList>
            <person name="Yamashiro T."/>
            <person name="Shiraishi A."/>
            <person name="Satake H."/>
            <person name="Nakayama K."/>
        </authorList>
    </citation>
    <scope>NUCLEOTIDE SEQUENCE</scope>
</reference>
<protein>
    <submittedName>
        <fullName evidence="2">Putative RNA-directed DNA polymerase, eukaryota, reverse transcriptase zinc-binding domain protein</fullName>
    </submittedName>
</protein>
<name>A0A699KLF2_TANCI</name>
<dbReference type="EMBL" id="BKCJ010521795">
    <property type="protein sequence ID" value="GFA95688.1"/>
    <property type="molecule type" value="Genomic_DNA"/>
</dbReference>
<comment type="caution">
    <text evidence="2">The sequence shown here is derived from an EMBL/GenBank/DDBJ whole genome shotgun (WGS) entry which is preliminary data.</text>
</comment>
<dbReference type="GO" id="GO:0003964">
    <property type="term" value="F:RNA-directed DNA polymerase activity"/>
    <property type="evidence" value="ECO:0007669"/>
    <property type="project" value="UniProtKB-KW"/>
</dbReference>
<keyword evidence="2" id="KW-0548">Nucleotidyltransferase</keyword>
<sequence length="482" mass="54213">MKKSESFLNSCPNINAITLERYLSDHRPILLRDAHVDYGPTPFKFFHYWLEMEGFAKMVEDGDAKAQLKLELEVVDLCLDNGNGTVKDIKRREEIVNKLQDINKLHALKTAQKAKVKWAVEGDENFSFFHGILNKKRNLLNIRGVMSDSVWVDNSIKVKKEFCDHFSKRFCKLGLRNVNIQMTFSNKISVDQKRDLKGEVTNDEIKKANDNIPNGCNSSIIALIPKISDANMVKDFRLISLVGSVYKIIAKILANRLVGVLGDIVSEVQSAFITGRQILDGLFILNEVLQLCKIKKKQALIFKVDFEKAYDSACLKSSRGPVIINGSPTEEFQFGKRLKQGDSLSPFLFLLIMESLYLSFQRVVDARLFQGLQLGGSVDLSHMFFADDAVFVGQWSEGNINSLVNILECFNMASGLKINMRKSKIMGVHVTRDKVDKAATKLGCLVLKAPFLYLGSMVGGTMSKSKSWCEVVDRVKNAYLNG</sequence>
<dbReference type="InterPro" id="IPR000477">
    <property type="entry name" value="RT_dom"/>
</dbReference>
<evidence type="ECO:0000313" key="2">
    <source>
        <dbReference type="EMBL" id="GFA95688.1"/>
    </source>
</evidence>
<organism evidence="2">
    <name type="scientific">Tanacetum cinerariifolium</name>
    <name type="common">Dalmatian daisy</name>
    <name type="synonym">Chrysanthemum cinerariifolium</name>
    <dbReference type="NCBI Taxonomy" id="118510"/>
    <lineage>
        <taxon>Eukaryota</taxon>
        <taxon>Viridiplantae</taxon>
        <taxon>Streptophyta</taxon>
        <taxon>Embryophyta</taxon>
        <taxon>Tracheophyta</taxon>
        <taxon>Spermatophyta</taxon>
        <taxon>Magnoliopsida</taxon>
        <taxon>eudicotyledons</taxon>
        <taxon>Gunneridae</taxon>
        <taxon>Pentapetalae</taxon>
        <taxon>asterids</taxon>
        <taxon>campanulids</taxon>
        <taxon>Asterales</taxon>
        <taxon>Asteraceae</taxon>
        <taxon>Asteroideae</taxon>
        <taxon>Anthemideae</taxon>
        <taxon>Anthemidinae</taxon>
        <taxon>Tanacetum</taxon>
    </lineage>
</organism>
<gene>
    <name evidence="2" type="ORF">Tci_667660</name>
</gene>
<feature type="non-terminal residue" evidence="2">
    <location>
        <position position="482"/>
    </location>
</feature>
<dbReference type="PROSITE" id="PS50878">
    <property type="entry name" value="RT_POL"/>
    <property type="match status" value="1"/>
</dbReference>
<keyword evidence="2" id="KW-0808">Transferase</keyword>
<dbReference type="PANTHER" id="PTHR31635">
    <property type="entry name" value="REVERSE TRANSCRIPTASE DOMAIN-CONTAINING PROTEIN-RELATED"/>
    <property type="match status" value="1"/>
</dbReference>
<proteinExistence type="predicted"/>
<evidence type="ECO:0000259" key="1">
    <source>
        <dbReference type="PROSITE" id="PS50878"/>
    </source>
</evidence>
<dbReference type="AlphaFoldDB" id="A0A699KLF2"/>